<feature type="region of interest" description="Disordered" evidence="1">
    <location>
        <begin position="164"/>
        <end position="196"/>
    </location>
</feature>
<feature type="region of interest" description="Disordered" evidence="1">
    <location>
        <begin position="41"/>
        <end position="111"/>
    </location>
</feature>
<dbReference type="OrthoDB" id="2013804at2759"/>
<reference evidence="3" key="1">
    <citation type="journal article" date="2017" name="Cell">
        <title>Insights into land plant evolution garnered from the Marchantia polymorpha genome.</title>
        <authorList>
            <person name="Bowman J.L."/>
            <person name="Kohchi T."/>
            <person name="Yamato K.T."/>
            <person name="Jenkins J."/>
            <person name="Shu S."/>
            <person name="Ishizaki K."/>
            <person name="Yamaoka S."/>
            <person name="Nishihama R."/>
            <person name="Nakamura Y."/>
            <person name="Berger F."/>
            <person name="Adam C."/>
            <person name="Aki S.S."/>
            <person name="Althoff F."/>
            <person name="Araki T."/>
            <person name="Arteaga-Vazquez M.A."/>
            <person name="Balasubrmanian S."/>
            <person name="Barry K."/>
            <person name="Bauer D."/>
            <person name="Boehm C.R."/>
            <person name="Briginshaw L."/>
            <person name="Caballero-Perez J."/>
            <person name="Catarino B."/>
            <person name="Chen F."/>
            <person name="Chiyoda S."/>
            <person name="Chovatia M."/>
            <person name="Davies K.M."/>
            <person name="Delmans M."/>
            <person name="Demura T."/>
            <person name="Dierschke T."/>
            <person name="Dolan L."/>
            <person name="Dorantes-Acosta A.E."/>
            <person name="Eklund D.M."/>
            <person name="Florent S.N."/>
            <person name="Flores-Sandoval E."/>
            <person name="Fujiyama A."/>
            <person name="Fukuzawa H."/>
            <person name="Galik B."/>
            <person name="Grimanelli D."/>
            <person name="Grimwood J."/>
            <person name="Grossniklaus U."/>
            <person name="Hamada T."/>
            <person name="Haseloff J."/>
            <person name="Hetherington A.J."/>
            <person name="Higo A."/>
            <person name="Hirakawa Y."/>
            <person name="Hundley H.N."/>
            <person name="Ikeda Y."/>
            <person name="Inoue K."/>
            <person name="Inoue S.I."/>
            <person name="Ishida S."/>
            <person name="Jia Q."/>
            <person name="Kakita M."/>
            <person name="Kanazawa T."/>
            <person name="Kawai Y."/>
            <person name="Kawashima T."/>
            <person name="Kennedy M."/>
            <person name="Kinose K."/>
            <person name="Kinoshita T."/>
            <person name="Kohara Y."/>
            <person name="Koide E."/>
            <person name="Komatsu K."/>
            <person name="Kopischke S."/>
            <person name="Kubo M."/>
            <person name="Kyozuka J."/>
            <person name="Lagercrantz U."/>
            <person name="Lin S.S."/>
            <person name="Lindquist E."/>
            <person name="Lipzen A.M."/>
            <person name="Lu C.W."/>
            <person name="De Luna E."/>
            <person name="Martienssen R.A."/>
            <person name="Minamino N."/>
            <person name="Mizutani M."/>
            <person name="Mizutani M."/>
            <person name="Mochizuki N."/>
            <person name="Monte I."/>
            <person name="Mosher R."/>
            <person name="Nagasaki H."/>
            <person name="Nakagami H."/>
            <person name="Naramoto S."/>
            <person name="Nishitani K."/>
            <person name="Ohtani M."/>
            <person name="Okamoto T."/>
            <person name="Okumura M."/>
            <person name="Phillips J."/>
            <person name="Pollak B."/>
            <person name="Reinders A."/>
            <person name="Rovekamp M."/>
            <person name="Sano R."/>
            <person name="Sawa S."/>
            <person name="Schmid M.W."/>
            <person name="Shirakawa M."/>
            <person name="Solano R."/>
            <person name="Spunde A."/>
            <person name="Suetsugu N."/>
            <person name="Sugano S."/>
            <person name="Sugiyama A."/>
            <person name="Sun R."/>
            <person name="Suzuki Y."/>
            <person name="Takenaka M."/>
            <person name="Takezawa D."/>
            <person name="Tomogane H."/>
            <person name="Tsuzuki M."/>
            <person name="Ueda T."/>
            <person name="Umeda M."/>
            <person name="Ward J.M."/>
            <person name="Watanabe Y."/>
            <person name="Yazaki K."/>
            <person name="Yokoyama R."/>
            <person name="Yoshitake Y."/>
            <person name="Yotsui I."/>
            <person name="Zachgo S."/>
            <person name="Schmutz J."/>
        </authorList>
    </citation>
    <scope>NUCLEOTIDE SEQUENCE [LARGE SCALE GENOMIC DNA]</scope>
    <source>
        <strain evidence="3">Tak-1</strain>
    </source>
</reference>
<evidence type="ECO:0000256" key="1">
    <source>
        <dbReference type="SAM" id="MobiDB-lite"/>
    </source>
</evidence>
<organism evidence="2 3">
    <name type="scientific">Marchantia polymorpha</name>
    <name type="common">Common liverwort</name>
    <name type="synonym">Marchantia aquatica</name>
    <dbReference type="NCBI Taxonomy" id="3197"/>
    <lineage>
        <taxon>Eukaryota</taxon>
        <taxon>Viridiplantae</taxon>
        <taxon>Streptophyta</taxon>
        <taxon>Embryophyta</taxon>
        <taxon>Marchantiophyta</taxon>
        <taxon>Marchantiopsida</taxon>
        <taxon>Marchantiidae</taxon>
        <taxon>Marchantiales</taxon>
        <taxon>Marchantiaceae</taxon>
        <taxon>Marchantia</taxon>
    </lineage>
</organism>
<keyword evidence="3" id="KW-1185">Reference proteome</keyword>
<evidence type="ECO:0000313" key="3">
    <source>
        <dbReference type="Proteomes" id="UP000244005"/>
    </source>
</evidence>
<feature type="compositionally biased region" description="Polar residues" evidence="1">
    <location>
        <begin position="52"/>
        <end position="64"/>
    </location>
</feature>
<gene>
    <name evidence="2" type="ORF">MARPO_0093s0039</name>
</gene>
<proteinExistence type="predicted"/>
<name>A0A2R6WGI2_MARPO</name>
<protein>
    <submittedName>
        <fullName evidence="2">Uncharacterized protein</fullName>
    </submittedName>
</protein>
<evidence type="ECO:0000313" key="2">
    <source>
        <dbReference type="EMBL" id="PTQ32960.1"/>
    </source>
</evidence>
<feature type="compositionally biased region" description="Basic and acidic residues" evidence="1">
    <location>
        <begin position="102"/>
        <end position="111"/>
    </location>
</feature>
<dbReference type="Gramene" id="Mp5g11170.1">
    <property type="protein sequence ID" value="Mp5g11170.1.cds"/>
    <property type="gene ID" value="Mp5g11170"/>
</dbReference>
<dbReference type="Proteomes" id="UP000244005">
    <property type="component" value="Unassembled WGS sequence"/>
</dbReference>
<accession>A0A2R6WGI2</accession>
<dbReference type="EMBL" id="KZ772765">
    <property type="protein sequence ID" value="PTQ32960.1"/>
    <property type="molecule type" value="Genomic_DNA"/>
</dbReference>
<sequence>MSSFLRLSKVWPRYEALQSRWAPLATSSRFCGAPVCDQPPTIATADSRRSSRFMSVNTRGTSAARSGKKVVESDDEDEDEKPHSVSTLKSSDEAKANQSQRETYEEKQSDTHVDFARIKEAPAPSAEQWWYPDPFTGHFVPRDNYGEIATNIVLKEGKHIPLATEKPLKKPPAPAPAFKKLGGVPTKGEKGGWWTSMEELPDLDECHMRC</sequence>
<dbReference type="AlphaFoldDB" id="A0A2R6WGI2"/>